<dbReference type="InterPro" id="IPR011527">
    <property type="entry name" value="ABC1_TM_dom"/>
</dbReference>
<feature type="transmembrane region" description="Helical" evidence="9">
    <location>
        <begin position="186"/>
        <end position="205"/>
    </location>
</feature>
<dbReference type="PRINTS" id="PR01896">
    <property type="entry name" value="TAP1PROTEIN"/>
</dbReference>
<dbReference type="FunFam" id="3.40.50.300:FF:000221">
    <property type="entry name" value="Multidrug ABC transporter ATP-binding protein"/>
    <property type="match status" value="1"/>
</dbReference>
<dbReference type="PANTHER" id="PTHR24221">
    <property type="entry name" value="ATP-BINDING CASSETTE SUB-FAMILY B"/>
    <property type="match status" value="1"/>
</dbReference>
<dbReference type="Proteomes" id="UP000502502">
    <property type="component" value="Chromosome"/>
</dbReference>
<dbReference type="GO" id="GO:0005524">
    <property type="term" value="F:ATP binding"/>
    <property type="evidence" value="ECO:0007669"/>
    <property type="project" value="UniProtKB-KW"/>
</dbReference>
<feature type="transmembrane region" description="Helical" evidence="9">
    <location>
        <begin position="154"/>
        <end position="180"/>
    </location>
</feature>
<evidence type="ECO:0000256" key="7">
    <source>
        <dbReference type="ARBA" id="ARBA00022989"/>
    </source>
</evidence>
<dbReference type="GO" id="GO:0016887">
    <property type="term" value="F:ATP hydrolysis activity"/>
    <property type="evidence" value="ECO:0007669"/>
    <property type="project" value="InterPro"/>
</dbReference>
<dbReference type="InterPro" id="IPR017871">
    <property type="entry name" value="ABC_transporter-like_CS"/>
</dbReference>
<dbReference type="RefSeq" id="WP_166094130.1">
    <property type="nucleotide sequence ID" value="NZ_CP049871.1"/>
</dbReference>
<evidence type="ECO:0000259" key="11">
    <source>
        <dbReference type="PROSITE" id="PS50929"/>
    </source>
</evidence>
<evidence type="ECO:0000256" key="4">
    <source>
        <dbReference type="ARBA" id="ARBA00022692"/>
    </source>
</evidence>
<dbReference type="SUPFAM" id="SSF52540">
    <property type="entry name" value="P-loop containing nucleoside triphosphate hydrolases"/>
    <property type="match status" value="1"/>
</dbReference>
<proteinExistence type="predicted"/>
<dbReference type="Pfam" id="PF00005">
    <property type="entry name" value="ABC_tran"/>
    <property type="match status" value="1"/>
</dbReference>
<dbReference type="GO" id="GO:0140359">
    <property type="term" value="F:ABC-type transporter activity"/>
    <property type="evidence" value="ECO:0007669"/>
    <property type="project" value="InterPro"/>
</dbReference>
<keyword evidence="8 9" id="KW-0472">Membrane</keyword>
<accession>A0A6G7ZN73</accession>
<dbReference type="Gene3D" id="3.40.50.300">
    <property type="entry name" value="P-loop containing nucleotide triphosphate hydrolases"/>
    <property type="match status" value="1"/>
</dbReference>
<evidence type="ECO:0000259" key="10">
    <source>
        <dbReference type="PROSITE" id="PS50893"/>
    </source>
</evidence>
<protein>
    <submittedName>
        <fullName evidence="12">ABC transporter ATP-binding protein</fullName>
    </submittedName>
</protein>
<evidence type="ECO:0000313" key="12">
    <source>
        <dbReference type="EMBL" id="QIL02434.1"/>
    </source>
</evidence>
<dbReference type="Pfam" id="PF00664">
    <property type="entry name" value="ABC_membrane"/>
    <property type="match status" value="1"/>
</dbReference>
<keyword evidence="13" id="KW-1185">Reference proteome</keyword>
<dbReference type="InterPro" id="IPR039421">
    <property type="entry name" value="Type_1_exporter"/>
</dbReference>
<keyword evidence="5" id="KW-0547">Nucleotide-binding</keyword>
<dbReference type="SMART" id="SM00382">
    <property type="entry name" value="AAA"/>
    <property type="match status" value="1"/>
</dbReference>
<dbReference type="Gene3D" id="1.20.1560.10">
    <property type="entry name" value="ABC transporter type 1, transmembrane domain"/>
    <property type="match status" value="1"/>
</dbReference>
<dbReference type="InterPro" id="IPR003593">
    <property type="entry name" value="AAA+_ATPase"/>
</dbReference>
<feature type="transmembrane region" description="Helical" evidence="9">
    <location>
        <begin position="29"/>
        <end position="58"/>
    </location>
</feature>
<dbReference type="InterPro" id="IPR036640">
    <property type="entry name" value="ABC1_TM_sf"/>
</dbReference>
<evidence type="ECO:0000256" key="9">
    <source>
        <dbReference type="SAM" id="Phobius"/>
    </source>
</evidence>
<sequence length="596" mass="64328">MEAAPPRSSLLRSMRLLYQLLGPAERQRFYALLLLMLLGALAELATIGAVLPFLSILAGPLPADPSALQRSTGRFAAIFDRGNLAAAAGLFALVALVAGAIRLQLTRSTQAFVAHVGHRYAVEIQRRLLLQPYAFHTRRNTSGLVAAIEKVESLVFNVILQLMQAAIGAFIAIFIVAGLIAVDARVAAAAAVAFAAIYVGVSAVTRRRLERNSQILAESYDRRIQIVQESLGGIRDIIIDGSQALYLDMFKRVDLQMATARANTAFIGAAPRYVIEALGITVIAGLAVLLSSRTSGFAGALPILGALALGAQRLLPLLQQIYFGWSTAQGNQAVVDQVLHLFRLPLPKQRADAIAHPRLPFERSIEFDRVSFRYEARREAVLEDISFTIPNGSRLALVGKTGSGKSTLADLLMGLLVPTSGRILIDGVELGDDAREAWRRSIAHVPQSIFLADTTIARNIAVAVDDDAMDMRRVEEAAAKAQLHDFIGSLPDGYRTLVGERGVRLSGGQRQRLGIARAIYRKAPVLVLDEATSALDDDTEAAVMHALDTLEAEGRTVIMIAHRLSTLAGCDIAARLDRGRLVQFGSYAELIGGVRR</sequence>
<dbReference type="SUPFAM" id="SSF90123">
    <property type="entry name" value="ABC transporter transmembrane region"/>
    <property type="match status" value="1"/>
</dbReference>
<dbReference type="PROSITE" id="PS00211">
    <property type="entry name" value="ABC_TRANSPORTER_1"/>
    <property type="match status" value="1"/>
</dbReference>
<name>A0A6G7ZN73_9SPHN</name>
<keyword evidence="2" id="KW-0813">Transport</keyword>
<keyword evidence="6 12" id="KW-0067">ATP-binding</keyword>
<evidence type="ECO:0000256" key="3">
    <source>
        <dbReference type="ARBA" id="ARBA00022475"/>
    </source>
</evidence>
<evidence type="ECO:0000256" key="8">
    <source>
        <dbReference type="ARBA" id="ARBA00023136"/>
    </source>
</evidence>
<dbReference type="PANTHER" id="PTHR24221:SF654">
    <property type="entry name" value="ATP-BINDING CASSETTE SUB-FAMILY B MEMBER 6"/>
    <property type="match status" value="1"/>
</dbReference>
<feature type="domain" description="ABC transporter" evidence="10">
    <location>
        <begin position="365"/>
        <end position="596"/>
    </location>
</feature>
<keyword evidence="7 9" id="KW-1133">Transmembrane helix</keyword>
<dbReference type="KEGG" id="ssin:G7078_06270"/>
<dbReference type="GO" id="GO:0005886">
    <property type="term" value="C:plasma membrane"/>
    <property type="evidence" value="ECO:0007669"/>
    <property type="project" value="UniProtKB-SubCell"/>
</dbReference>
<evidence type="ECO:0000256" key="5">
    <source>
        <dbReference type="ARBA" id="ARBA00022741"/>
    </source>
</evidence>
<dbReference type="EMBL" id="CP049871">
    <property type="protein sequence ID" value="QIL02434.1"/>
    <property type="molecule type" value="Genomic_DNA"/>
</dbReference>
<reference evidence="12 13" key="1">
    <citation type="submission" date="2020-03" db="EMBL/GenBank/DDBJ databases">
        <title>Sphingomonas sp. nov., isolated from fish.</title>
        <authorList>
            <person name="Hyun D.-W."/>
            <person name="Bae J.-W."/>
        </authorList>
    </citation>
    <scope>NUCLEOTIDE SEQUENCE [LARGE SCALE GENOMIC DNA]</scope>
    <source>
        <strain evidence="12 13">HDW15C</strain>
    </source>
</reference>
<dbReference type="AlphaFoldDB" id="A0A6G7ZN73"/>
<feature type="domain" description="ABC transmembrane type-1" evidence="11">
    <location>
        <begin position="31"/>
        <end position="330"/>
    </location>
</feature>
<keyword evidence="4 9" id="KW-0812">Transmembrane</keyword>
<organism evidence="12 13">
    <name type="scientific">Sphingomonas sinipercae</name>
    <dbReference type="NCBI Taxonomy" id="2714944"/>
    <lineage>
        <taxon>Bacteria</taxon>
        <taxon>Pseudomonadati</taxon>
        <taxon>Pseudomonadota</taxon>
        <taxon>Alphaproteobacteria</taxon>
        <taxon>Sphingomonadales</taxon>
        <taxon>Sphingomonadaceae</taxon>
        <taxon>Sphingomonas</taxon>
    </lineage>
</organism>
<feature type="transmembrane region" description="Helical" evidence="9">
    <location>
        <begin position="273"/>
        <end position="291"/>
    </location>
</feature>
<dbReference type="PROSITE" id="PS50929">
    <property type="entry name" value="ABC_TM1F"/>
    <property type="match status" value="1"/>
</dbReference>
<feature type="transmembrane region" description="Helical" evidence="9">
    <location>
        <begin position="84"/>
        <end position="103"/>
    </location>
</feature>
<evidence type="ECO:0000313" key="13">
    <source>
        <dbReference type="Proteomes" id="UP000502502"/>
    </source>
</evidence>
<evidence type="ECO:0000256" key="6">
    <source>
        <dbReference type="ARBA" id="ARBA00022840"/>
    </source>
</evidence>
<dbReference type="InterPro" id="IPR027417">
    <property type="entry name" value="P-loop_NTPase"/>
</dbReference>
<evidence type="ECO:0000256" key="1">
    <source>
        <dbReference type="ARBA" id="ARBA00004651"/>
    </source>
</evidence>
<evidence type="ECO:0000256" key="2">
    <source>
        <dbReference type="ARBA" id="ARBA00022448"/>
    </source>
</evidence>
<dbReference type="PROSITE" id="PS50893">
    <property type="entry name" value="ABC_TRANSPORTER_2"/>
    <property type="match status" value="1"/>
</dbReference>
<comment type="subcellular location">
    <subcellularLocation>
        <location evidence="1">Cell membrane</location>
        <topology evidence="1">Multi-pass membrane protein</topology>
    </subcellularLocation>
</comment>
<keyword evidence="3" id="KW-1003">Cell membrane</keyword>
<dbReference type="InterPro" id="IPR003439">
    <property type="entry name" value="ABC_transporter-like_ATP-bd"/>
</dbReference>
<gene>
    <name evidence="12" type="ORF">G7078_06270</name>
</gene>